<keyword evidence="2" id="KW-1185">Reference proteome</keyword>
<reference evidence="1 2" key="1">
    <citation type="submission" date="2024-04" db="EMBL/GenBank/DDBJ databases">
        <authorList>
            <person name="Fracassetti M."/>
        </authorList>
    </citation>
    <scope>NUCLEOTIDE SEQUENCE [LARGE SCALE GENOMIC DNA]</scope>
</reference>
<dbReference type="Proteomes" id="UP001497516">
    <property type="component" value="Chromosome 3"/>
</dbReference>
<evidence type="ECO:0000313" key="2">
    <source>
        <dbReference type="Proteomes" id="UP001497516"/>
    </source>
</evidence>
<proteinExistence type="predicted"/>
<dbReference type="AlphaFoldDB" id="A0AAV2E138"/>
<accession>A0AAV2E138</accession>
<gene>
    <name evidence="1" type="ORF">LTRI10_LOCUS20937</name>
</gene>
<name>A0AAV2E138_9ROSI</name>
<dbReference type="EMBL" id="OZ034816">
    <property type="protein sequence ID" value="CAL1379417.1"/>
    <property type="molecule type" value="Genomic_DNA"/>
</dbReference>
<protein>
    <submittedName>
        <fullName evidence="1">Uncharacterized protein</fullName>
    </submittedName>
</protein>
<organism evidence="1 2">
    <name type="scientific">Linum trigynum</name>
    <dbReference type="NCBI Taxonomy" id="586398"/>
    <lineage>
        <taxon>Eukaryota</taxon>
        <taxon>Viridiplantae</taxon>
        <taxon>Streptophyta</taxon>
        <taxon>Embryophyta</taxon>
        <taxon>Tracheophyta</taxon>
        <taxon>Spermatophyta</taxon>
        <taxon>Magnoliopsida</taxon>
        <taxon>eudicotyledons</taxon>
        <taxon>Gunneridae</taxon>
        <taxon>Pentapetalae</taxon>
        <taxon>rosids</taxon>
        <taxon>fabids</taxon>
        <taxon>Malpighiales</taxon>
        <taxon>Linaceae</taxon>
        <taxon>Linum</taxon>
    </lineage>
</organism>
<sequence length="74" mass="8399">MACREEKMTIYRSERELGLERRRVVVGASSSSMHELMAEEIAAAALAEDGAKWRGVMEGVSGGWTGWWRRRIGW</sequence>
<evidence type="ECO:0000313" key="1">
    <source>
        <dbReference type="EMBL" id="CAL1379417.1"/>
    </source>
</evidence>